<dbReference type="InterPro" id="IPR006252">
    <property type="entry name" value="Malate_synthA"/>
</dbReference>
<dbReference type="FunFam" id="1.20.1220.12:FF:000001">
    <property type="entry name" value="Malate synthase"/>
    <property type="match status" value="1"/>
</dbReference>
<dbReference type="eggNOG" id="KOG1261">
    <property type="taxonomic scope" value="Eukaryota"/>
</dbReference>
<dbReference type="VEuPathDB" id="FungiDB:YALI0_D19140g"/>
<organism evidence="15 16">
    <name type="scientific">Yarrowia lipolytica</name>
    <name type="common">Candida lipolytica</name>
    <dbReference type="NCBI Taxonomy" id="4952"/>
    <lineage>
        <taxon>Eukaryota</taxon>
        <taxon>Fungi</taxon>
        <taxon>Dikarya</taxon>
        <taxon>Ascomycota</taxon>
        <taxon>Saccharomycotina</taxon>
        <taxon>Dipodascomycetes</taxon>
        <taxon>Dipodascales</taxon>
        <taxon>Dipodascales incertae sedis</taxon>
        <taxon>Yarrowia</taxon>
    </lineage>
</organism>
<dbReference type="KEGG" id="yli:2911154"/>
<evidence type="ECO:0000256" key="11">
    <source>
        <dbReference type="SAM" id="MobiDB-lite"/>
    </source>
</evidence>
<evidence type="ECO:0000259" key="12">
    <source>
        <dbReference type="Pfam" id="PF01274"/>
    </source>
</evidence>
<evidence type="ECO:0000256" key="6">
    <source>
        <dbReference type="ARBA" id="ARBA00022679"/>
    </source>
</evidence>
<evidence type="ECO:0000256" key="10">
    <source>
        <dbReference type="RuleBase" id="RU000555"/>
    </source>
</evidence>
<accession>A0A1D8NF93</accession>
<evidence type="ECO:0000256" key="1">
    <source>
        <dbReference type="ARBA" id="ARBA00004275"/>
    </source>
</evidence>
<dbReference type="InterPro" id="IPR048355">
    <property type="entry name" value="MS_C"/>
</dbReference>
<keyword evidence="4 10" id="KW-0329">Glyoxylate bypass</keyword>
<dbReference type="Pfam" id="PF01274">
    <property type="entry name" value="MS_TIM-barrel"/>
    <property type="match status" value="1"/>
</dbReference>
<gene>
    <name evidence="15" type="ORF">YALI1_D24249g</name>
</gene>
<evidence type="ECO:0000256" key="5">
    <source>
        <dbReference type="ARBA" id="ARBA00022532"/>
    </source>
</evidence>
<evidence type="ECO:0000256" key="7">
    <source>
        <dbReference type="ARBA" id="ARBA00023140"/>
    </source>
</evidence>
<feature type="active site" description="Proton acceptor" evidence="9">
    <location>
        <position position="180"/>
    </location>
</feature>
<dbReference type="InterPro" id="IPR048356">
    <property type="entry name" value="MS_N"/>
</dbReference>
<feature type="active site" description="Proton donor" evidence="9">
    <location>
        <position position="459"/>
    </location>
</feature>
<protein>
    <recommendedName>
        <fullName evidence="3 10">Malate synthase</fullName>
        <ecNumber evidence="3 10">2.3.3.9</ecNumber>
    </recommendedName>
</protein>
<reference evidence="15 16" key="1">
    <citation type="journal article" date="2016" name="PLoS ONE">
        <title>Sequence Assembly of Yarrowia lipolytica Strain W29/CLIB89 Shows Transposable Element Diversity.</title>
        <authorList>
            <person name="Magnan C."/>
            <person name="Yu J."/>
            <person name="Chang I."/>
            <person name="Jahn E."/>
            <person name="Kanomata Y."/>
            <person name="Wu J."/>
            <person name="Zeller M."/>
            <person name="Oakes M."/>
            <person name="Baldi P."/>
            <person name="Sandmeyer S."/>
        </authorList>
    </citation>
    <scope>NUCLEOTIDE SEQUENCE [LARGE SCALE GENOMIC DNA]</scope>
    <source>
        <strain evidence="16">CLIB89(W29)</strain>
    </source>
</reference>
<evidence type="ECO:0000313" key="15">
    <source>
        <dbReference type="EMBL" id="AOW04301.1"/>
    </source>
</evidence>
<name>A0A1D8NF93_YARLL</name>
<keyword evidence="6 10" id="KW-0808">Transferase</keyword>
<dbReference type="EMBL" id="CP017556">
    <property type="protein sequence ID" value="AOW04301.1"/>
    <property type="molecule type" value="Genomic_DNA"/>
</dbReference>
<evidence type="ECO:0000259" key="14">
    <source>
        <dbReference type="Pfam" id="PF20659"/>
    </source>
</evidence>
<dbReference type="PIRSF" id="PIRSF001363">
    <property type="entry name" value="Malate_synth"/>
    <property type="match status" value="1"/>
</dbReference>
<keyword evidence="7" id="KW-0576">Peroxisome</keyword>
<dbReference type="InterPro" id="IPR011076">
    <property type="entry name" value="Malate_synth_sf"/>
</dbReference>
<dbReference type="PANTHER" id="PTHR42902">
    <property type="entry name" value="MALATE SYNTHASE"/>
    <property type="match status" value="1"/>
</dbReference>
<dbReference type="Pfam" id="PF20659">
    <property type="entry name" value="MS_C"/>
    <property type="match status" value="1"/>
</dbReference>
<feature type="domain" description="Malate synthase C-terminal" evidence="14">
    <location>
        <begin position="425"/>
        <end position="528"/>
    </location>
</feature>
<dbReference type="Pfam" id="PF20656">
    <property type="entry name" value="MS_N"/>
    <property type="match status" value="1"/>
</dbReference>
<comment type="pathway">
    <text evidence="10">Carbohydrate metabolism; glyoxylate cycle; (S)-malate from isocitrate: step 2/2.</text>
</comment>
<dbReference type="PROSITE" id="PS00510">
    <property type="entry name" value="MALATE_SYNTHASE"/>
    <property type="match status" value="1"/>
</dbReference>
<evidence type="ECO:0000313" key="16">
    <source>
        <dbReference type="Proteomes" id="UP000182444"/>
    </source>
</evidence>
<evidence type="ECO:0000256" key="2">
    <source>
        <dbReference type="ARBA" id="ARBA00006394"/>
    </source>
</evidence>
<keyword evidence="5 10" id="KW-0816">Tricarboxylic acid cycle</keyword>
<dbReference type="RefSeq" id="XP_503018.2">
    <property type="nucleotide sequence ID" value="XM_503018.3"/>
</dbReference>
<proteinExistence type="inferred from homology"/>
<dbReference type="NCBIfam" id="TIGR01344">
    <property type="entry name" value="malate_syn_A"/>
    <property type="match status" value="1"/>
</dbReference>
<dbReference type="GO" id="GO:0006097">
    <property type="term" value="P:glyoxylate cycle"/>
    <property type="evidence" value="ECO:0007669"/>
    <property type="project" value="UniProtKB-UniPathway"/>
</dbReference>
<dbReference type="UniPathway" id="UPA00703">
    <property type="reaction ID" value="UER00720"/>
</dbReference>
<dbReference type="VEuPathDB" id="FungiDB:YALI1_D24249g"/>
<comment type="similarity">
    <text evidence="2 10">Belongs to the malate synthase family.</text>
</comment>
<dbReference type="CDD" id="cd00727">
    <property type="entry name" value="malate_synt_A"/>
    <property type="match status" value="1"/>
</dbReference>
<evidence type="ECO:0000256" key="8">
    <source>
        <dbReference type="ARBA" id="ARBA00047918"/>
    </source>
</evidence>
<dbReference type="SUPFAM" id="SSF51645">
    <property type="entry name" value="Malate synthase G"/>
    <property type="match status" value="1"/>
</dbReference>
<dbReference type="PANTHER" id="PTHR42902:SF1">
    <property type="entry name" value="MALATE SYNTHASE 1-RELATED"/>
    <property type="match status" value="1"/>
</dbReference>
<evidence type="ECO:0000256" key="4">
    <source>
        <dbReference type="ARBA" id="ARBA00022435"/>
    </source>
</evidence>
<evidence type="ECO:0000256" key="9">
    <source>
        <dbReference type="PIRSR" id="PIRSR001363-1"/>
    </source>
</evidence>
<dbReference type="Gene3D" id="3.20.20.360">
    <property type="entry name" value="Malate synthase, domain 3"/>
    <property type="match status" value="1"/>
</dbReference>
<dbReference type="GO" id="GO:0005782">
    <property type="term" value="C:peroxisomal matrix"/>
    <property type="evidence" value="ECO:0007669"/>
    <property type="project" value="TreeGrafter"/>
</dbReference>
<dbReference type="InterPro" id="IPR046363">
    <property type="entry name" value="MS_N_TIM-barrel_dom"/>
</dbReference>
<dbReference type="GeneID" id="2911154"/>
<dbReference type="GO" id="GO:0006099">
    <property type="term" value="P:tricarboxylic acid cycle"/>
    <property type="evidence" value="ECO:0007669"/>
    <property type="project" value="UniProtKB-KW"/>
</dbReference>
<feature type="region of interest" description="Disordered" evidence="11">
    <location>
        <begin position="1"/>
        <end position="22"/>
    </location>
</feature>
<dbReference type="GO" id="GO:0004474">
    <property type="term" value="F:malate synthase activity"/>
    <property type="evidence" value="ECO:0007669"/>
    <property type="project" value="UniProtKB-EC"/>
</dbReference>
<comment type="catalytic activity">
    <reaction evidence="8 10">
        <text>glyoxylate + acetyl-CoA + H2O = (S)-malate + CoA + H(+)</text>
        <dbReference type="Rhea" id="RHEA:18181"/>
        <dbReference type="ChEBI" id="CHEBI:15377"/>
        <dbReference type="ChEBI" id="CHEBI:15378"/>
        <dbReference type="ChEBI" id="CHEBI:15589"/>
        <dbReference type="ChEBI" id="CHEBI:36655"/>
        <dbReference type="ChEBI" id="CHEBI:57287"/>
        <dbReference type="ChEBI" id="CHEBI:57288"/>
        <dbReference type="EC" id="2.3.3.9"/>
    </reaction>
</comment>
<dbReference type="Gene3D" id="1.20.1220.12">
    <property type="entry name" value="Malate synthase, domain III"/>
    <property type="match status" value="1"/>
</dbReference>
<evidence type="ECO:0000259" key="13">
    <source>
        <dbReference type="Pfam" id="PF20656"/>
    </source>
</evidence>
<dbReference type="InterPro" id="IPR019830">
    <property type="entry name" value="Malate_synthase_CS"/>
</dbReference>
<comment type="subcellular location">
    <subcellularLocation>
        <location evidence="1">Peroxisome</location>
    </subcellularLocation>
</comment>
<dbReference type="InterPro" id="IPR044856">
    <property type="entry name" value="Malate_synth_C_sf"/>
</dbReference>
<feature type="domain" description="Malate synthase TIM barrel" evidence="12">
    <location>
        <begin position="176"/>
        <end position="409"/>
    </location>
</feature>
<dbReference type="FunFam" id="3.20.20.360:FF:000001">
    <property type="entry name" value="Malate synthase"/>
    <property type="match status" value="1"/>
</dbReference>
<dbReference type="EC" id="2.3.3.9" evidence="3 10"/>
<dbReference type="Proteomes" id="UP000182444">
    <property type="component" value="Chromosome 1D"/>
</dbReference>
<evidence type="ECO:0000256" key="3">
    <source>
        <dbReference type="ARBA" id="ARBA00012636"/>
    </source>
</evidence>
<sequence length="531" mass="60012">MTVNSTFRSASTSPKLGKTSQADILSPEAQKFLVELHSNFNQRRLELLDLRQKNQLKLDAGEIPTYPTETADIRADKSWTGPSLAPGLHDRRVEITGPPDRKMIINALNTNVATYMSDFEDSQAPTWDNCLDGQVNLYDAIRNQVDFDTEKKPYKLTTKKWTEGTYSRGSTDTRPTLLVRPRGWHMLESHVQIDGQSMSGSLFDFGLFFFNNAKALIEAGRGPYFYLPKMEHYLEARLWNDVFVFSQNYCGIPQGTIRATCLIETLPAALHMEEIIYELRDHSTGLNCGRWDYMFSVIKRFRNQPEKLLPDRKMITMTVPFMNAYVTRLVHVCHKRKVHAMGGMAAIIPLKDAAENALAMEKVKADKHREASAGCDGTWIAHPGLAETATKEFDELMPGENQFDFVGEDVPSEKLLDTTIEGFAITKEGLQENVYIGLRYMEAWLRGLGCVPINNLMEDAATAEVSRAQLWQWTKHGKFTKEEVLEMISQEAEKLGNTDSVKRAGELLGSEIGGDFAEFLTDLLYPDLVEQ</sequence>
<dbReference type="AlphaFoldDB" id="A0A1D8NF93"/>
<feature type="domain" description="Malate synthase N-terminal" evidence="13">
    <location>
        <begin position="18"/>
        <end position="71"/>
    </location>
</feature>
<dbReference type="InterPro" id="IPR001465">
    <property type="entry name" value="Malate_synthase_TIM"/>
</dbReference>